<dbReference type="CDD" id="cd17318">
    <property type="entry name" value="MFS_SLC17"/>
    <property type="match status" value="1"/>
</dbReference>
<evidence type="ECO:0000256" key="2">
    <source>
        <dbReference type="ARBA" id="ARBA00022448"/>
    </source>
</evidence>
<evidence type="ECO:0000313" key="9">
    <source>
        <dbReference type="EMBL" id="KAB0793601.1"/>
    </source>
</evidence>
<dbReference type="PROSITE" id="PS50850">
    <property type="entry name" value="MFS"/>
    <property type="match status" value="1"/>
</dbReference>
<protein>
    <recommendedName>
        <fullName evidence="8">Major facilitator superfamily (MFS) profile domain-containing protein</fullName>
    </recommendedName>
</protein>
<proteinExistence type="predicted"/>
<evidence type="ECO:0000256" key="6">
    <source>
        <dbReference type="ARBA" id="ARBA00023136"/>
    </source>
</evidence>
<evidence type="ECO:0000256" key="1">
    <source>
        <dbReference type="ARBA" id="ARBA00004141"/>
    </source>
</evidence>
<evidence type="ECO:0000256" key="4">
    <source>
        <dbReference type="ARBA" id="ARBA00022847"/>
    </source>
</evidence>
<evidence type="ECO:0000256" key="7">
    <source>
        <dbReference type="SAM" id="Phobius"/>
    </source>
</evidence>
<dbReference type="AlphaFoldDB" id="A0A5N4A8E8"/>
<dbReference type="Pfam" id="PF07690">
    <property type="entry name" value="MFS_1"/>
    <property type="match status" value="1"/>
</dbReference>
<dbReference type="InParanoid" id="A0A5N4A8E8"/>
<name>A0A5N4A8E8_PHOPY</name>
<sequence length="495" mass="54641">MLTGWRLHLSKCFIIPHRYIVAIMGFLAILNAYTMRTTLSIAITEMVIPRNSTSSGDHGCPLEGDGQGDGPIIKNPEDLYDWDETTQGLILSSFFWGYIITHMPGGILAEKFGGKYSLGIGILSTAVFTLITPAVIRLVDGDWRWLCALRVCVGLGEGTTFPAINALLAKWVPLSERSRLGSLTFAGSLLGTVLGTSLSGILIKETQDWASVFYFFGGFGVVWFVIWTLMCYSDPESHPFISDKEKNFLRKELANVSNENNPIPWKAILTSVPLWALIAAQIGHDWGFFAMVTDLPKYMKDILKFKIDENGLWSSLPYVLMWIVSLGSGWLCDWIIKKEYMGITFARKFFTTVASMGPAVFIVGASYSGCDRYLAVALFTIAMGLMGTFYCGMKVNALDLSPNFAGTLMAIVNGIGAISGIITPYLIGALTTDHTLEEWQLVFWITLGVFTVTNIIYVIFASGETQWWNNVDKSETGTVDNTIDTALGKTVMHNV</sequence>
<evidence type="ECO:0000256" key="5">
    <source>
        <dbReference type="ARBA" id="ARBA00022989"/>
    </source>
</evidence>
<keyword evidence="6 7" id="KW-0472">Membrane</keyword>
<dbReference type="InterPro" id="IPR020846">
    <property type="entry name" value="MFS_dom"/>
</dbReference>
<feature type="transmembrane region" description="Helical" evidence="7">
    <location>
        <begin position="180"/>
        <end position="203"/>
    </location>
</feature>
<dbReference type="PANTHER" id="PTHR11662">
    <property type="entry name" value="SOLUTE CARRIER FAMILY 17"/>
    <property type="match status" value="1"/>
</dbReference>
<feature type="transmembrane region" description="Helical" evidence="7">
    <location>
        <begin position="312"/>
        <end position="336"/>
    </location>
</feature>
<dbReference type="EMBL" id="VVIM01000009">
    <property type="protein sequence ID" value="KAB0793601.1"/>
    <property type="molecule type" value="Genomic_DNA"/>
</dbReference>
<dbReference type="FunFam" id="1.20.1250.20:FF:000003">
    <property type="entry name" value="Solute carrier family 17 member 3"/>
    <property type="match status" value="1"/>
</dbReference>
<feature type="domain" description="Major facilitator superfamily (MFS) profile" evidence="8">
    <location>
        <begin position="17"/>
        <end position="466"/>
    </location>
</feature>
<feature type="transmembrane region" description="Helical" evidence="7">
    <location>
        <begin position="116"/>
        <end position="136"/>
    </location>
</feature>
<comment type="caution">
    <text evidence="9">The sequence shown here is derived from an EMBL/GenBank/DDBJ whole genome shotgun (WGS) entry which is preliminary data.</text>
</comment>
<gene>
    <name evidence="9" type="ORF">PPYR_13221</name>
</gene>
<dbReference type="GO" id="GO:0016020">
    <property type="term" value="C:membrane"/>
    <property type="evidence" value="ECO:0007669"/>
    <property type="project" value="UniProtKB-SubCell"/>
</dbReference>
<dbReference type="InterPro" id="IPR050382">
    <property type="entry name" value="MFS_Na/Anion_cotransporter"/>
</dbReference>
<feature type="transmembrane region" description="Helical" evidence="7">
    <location>
        <begin position="373"/>
        <end position="392"/>
    </location>
</feature>
<keyword evidence="10" id="KW-1185">Reference proteome</keyword>
<keyword evidence="2" id="KW-0813">Transport</keyword>
<keyword evidence="4" id="KW-0769">Symport</keyword>
<evidence type="ECO:0000313" key="10">
    <source>
        <dbReference type="Proteomes" id="UP000327044"/>
    </source>
</evidence>
<evidence type="ECO:0000259" key="8">
    <source>
        <dbReference type="PROSITE" id="PS50850"/>
    </source>
</evidence>
<dbReference type="GO" id="GO:0015293">
    <property type="term" value="F:symporter activity"/>
    <property type="evidence" value="ECO:0007669"/>
    <property type="project" value="UniProtKB-KW"/>
</dbReference>
<feature type="transmembrane region" description="Helical" evidence="7">
    <location>
        <begin position="348"/>
        <end position="367"/>
    </location>
</feature>
<dbReference type="PANTHER" id="PTHR11662:SF415">
    <property type="entry name" value="AT30085P-RELATED"/>
    <property type="match status" value="1"/>
</dbReference>
<dbReference type="InterPro" id="IPR011701">
    <property type="entry name" value="MFS"/>
</dbReference>
<feature type="transmembrane region" description="Helical" evidence="7">
    <location>
        <begin position="89"/>
        <end position="109"/>
    </location>
</feature>
<organism evidence="9 10">
    <name type="scientific">Photinus pyralis</name>
    <name type="common">Common eastern firefly</name>
    <name type="synonym">Lampyris pyralis</name>
    <dbReference type="NCBI Taxonomy" id="7054"/>
    <lineage>
        <taxon>Eukaryota</taxon>
        <taxon>Metazoa</taxon>
        <taxon>Ecdysozoa</taxon>
        <taxon>Arthropoda</taxon>
        <taxon>Hexapoda</taxon>
        <taxon>Insecta</taxon>
        <taxon>Pterygota</taxon>
        <taxon>Neoptera</taxon>
        <taxon>Endopterygota</taxon>
        <taxon>Coleoptera</taxon>
        <taxon>Polyphaga</taxon>
        <taxon>Elateriformia</taxon>
        <taxon>Elateroidea</taxon>
        <taxon>Lampyridae</taxon>
        <taxon>Lampyrinae</taxon>
        <taxon>Photinus</taxon>
    </lineage>
</organism>
<feature type="transmembrane region" description="Helical" evidence="7">
    <location>
        <begin position="148"/>
        <end position="168"/>
    </location>
</feature>
<keyword evidence="3 7" id="KW-0812">Transmembrane</keyword>
<keyword evidence="5 7" id="KW-1133">Transmembrane helix</keyword>
<feature type="transmembrane region" description="Helical" evidence="7">
    <location>
        <begin position="209"/>
        <end position="232"/>
    </location>
</feature>
<comment type="subcellular location">
    <subcellularLocation>
        <location evidence="1">Membrane</location>
        <topology evidence="1">Multi-pass membrane protein</topology>
    </subcellularLocation>
</comment>
<dbReference type="GO" id="GO:0006820">
    <property type="term" value="P:monoatomic anion transport"/>
    <property type="evidence" value="ECO:0007669"/>
    <property type="project" value="TreeGrafter"/>
</dbReference>
<dbReference type="FunFam" id="1.20.1250.20:FF:000512">
    <property type="entry name" value="Putative inorganic phosphate cotransporter-like Protein"/>
    <property type="match status" value="1"/>
</dbReference>
<accession>A0A5N4A8E8</accession>
<feature type="transmembrane region" description="Helical" evidence="7">
    <location>
        <begin position="12"/>
        <end position="33"/>
    </location>
</feature>
<evidence type="ECO:0000256" key="3">
    <source>
        <dbReference type="ARBA" id="ARBA00022692"/>
    </source>
</evidence>
<dbReference type="Gene3D" id="1.20.1250.20">
    <property type="entry name" value="MFS general substrate transporter like domains"/>
    <property type="match status" value="2"/>
</dbReference>
<dbReference type="InterPro" id="IPR036259">
    <property type="entry name" value="MFS_trans_sf"/>
</dbReference>
<dbReference type="SUPFAM" id="SSF103473">
    <property type="entry name" value="MFS general substrate transporter"/>
    <property type="match status" value="1"/>
</dbReference>
<feature type="transmembrane region" description="Helical" evidence="7">
    <location>
        <begin position="404"/>
        <end position="427"/>
    </location>
</feature>
<dbReference type="Proteomes" id="UP000327044">
    <property type="component" value="Unassembled WGS sequence"/>
</dbReference>
<dbReference type="FunCoup" id="A0A5N4A8E8">
    <property type="interactions" value="106"/>
</dbReference>
<feature type="transmembrane region" description="Helical" evidence="7">
    <location>
        <begin position="439"/>
        <end position="460"/>
    </location>
</feature>
<reference evidence="9 10" key="1">
    <citation type="journal article" date="2018" name="Elife">
        <title>Firefly genomes illuminate parallel origins of bioluminescence in beetles.</title>
        <authorList>
            <person name="Fallon T.R."/>
            <person name="Lower S.E."/>
            <person name="Chang C.H."/>
            <person name="Bessho-Uehara M."/>
            <person name="Martin G.J."/>
            <person name="Bewick A.J."/>
            <person name="Behringer M."/>
            <person name="Debat H.J."/>
            <person name="Wong I."/>
            <person name="Day J.C."/>
            <person name="Suvorov A."/>
            <person name="Silva C.J."/>
            <person name="Stanger-Hall K.F."/>
            <person name="Hall D.W."/>
            <person name="Schmitz R.J."/>
            <person name="Nelson D.R."/>
            <person name="Lewis S.M."/>
            <person name="Shigenobu S."/>
            <person name="Bybee S.M."/>
            <person name="Larracuente A.M."/>
            <person name="Oba Y."/>
            <person name="Weng J.K."/>
        </authorList>
    </citation>
    <scope>NUCLEOTIDE SEQUENCE [LARGE SCALE GENOMIC DNA]</scope>
    <source>
        <strain evidence="9">1611_PpyrPB1</strain>
        <tissue evidence="9">Whole body</tissue>
    </source>
</reference>